<keyword evidence="4" id="KW-1185">Reference proteome</keyword>
<feature type="domain" description="F5/8 type C" evidence="2">
    <location>
        <begin position="426"/>
        <end position="551"/>
    </location>
</feature>
<feature type="region of interest" description="Disordered" evidence="1">
    <location>
        <begin position="424"/>
        <end position="455"/>
    </location>
</feature>
<feature type="region of interest" description="Disordered" evidence="1">
    <location>
        <begin position="71"/>
        <end position="90"/>
    </location>
</feature>
<feature type="compositionally biased region" description="Acidic residues" evidence="1">
    <location>
        <begin position="228"/>
        <end position="248"/>
    </location>
</feature>
<evidence type="ECO:0000256" key="1">
    <source>
        <dbReference type="SAM" id="MobiDB-lite"/>
    </source>
</evidence>
<feature type="region of interest" description="Disordered" evidence="1">
    <location>
        <begin position="155"/>
        <end position="300"/>
    </location>
</feature>
<organism evidence="3 4">
    <name type="scientific">Prorocentrum cordatum</name>
    <dbReference type="NCBI Taxonomy" id="2364126"/>
    <lineage>
        <taxon>Eukaryota</taxon>
        <taxon>Sar</taxon>
        <taxon>Alveolata</taxon>
        <taxon>Dinophyceae</taxon>
        <taxon>Prorocentrales</taxon>
        <taxon>Prorocentraceae</taxon>
        <taxon>Prorocentrum</taxon>
    </lineage>
</organism>
<dbReference type="PANTHER" id="PTHR24543">
    <property type="entry name" value="MULTICOPPER OXIDASE-RELATED"/>
    <property type="match status" value="1"/>
</dbReference>
<dbReference type="CDD" id="cd00057">
    <property type="entry name" value="FA58C"/>
    <property type="match status" value="1"/>
</dbReference>
<dbReference type="Proteomes" id="UP001189429">
    <property type="component" value="Unassembled WGS sequence"/>
</dbReference>
<comment type="caution">
    <text evidence="3">The sequence shown here is derived from an EMBL/GenBank/DDBJ whole genome shotgun (WGS) entry which is preliminary data.</text>
</comment>
<dbReference type="InterPro" id="IPR000421">
    <property type="entry name" value="FA58C"/>
</dbReference>
<dbReference type="Gene3D" id="2.60.120.260">
    <property type="entry name" value="Galactose-binding domain-like"/>
    <property type="match status" value="1"/>
</dbReference>
<feature type="region of interest" description="Disordered" evidence="1">
    <location>
        <begin position="316"/>
        <end position="397"/>
    </location>
</feature>
<reference evidence="3" key="1">
    <citation type="submission" date="2023-10" db="EMBL/GenBank/DDBJ databases">
        <authorList>
            <person name="Chen Y."/>
            <person name="Shah S."/>
            <person name="Dougan E. K."/>
            <person name="Thang M."/>
            <person name="Chan C."/>
        </authorList>
    </citation>
    <scope>NUCLEOTIDE SEQUENCE [LARGE SCALE GENOMIC DNA]</scope>
</reference>
<dbReference type="Pfam" id="PF00754">
    <property type="entry name" value="F5_F8_type_C"/>
    <property type="match status" value="1"/>
</dbReference>
<dbReference type="PROSITE" id="PS50022">
    <property type="entry name" value="FA58C_3"/>
    <property type="match status" value="1"/>
</dbReference>
<feature type="region of interest" description="Disordered" evidence="1">
    <location>
        <begin position="19"/>
        <end position="44"/>
    </location>
</feature>
<evidence type="ECO:0000259" key="2">
    <source>
        <dbReference type="PROSITE" id="PS50022"/>
    </source>
</evidence>
<accession>A0ABN9R212</accession>
<sequence>MELRTPWRCAVARRFASEWATGGGGRRREGPSGRSAARGELMDGDIPRASELVQTAEIDAAAEIHVHVSDLPQDVENVDEEEDPADSKMPDEIELAKHVDEPPVDCIMATESELGQLTEEIPTDNEMLDEAELARHAEEIPADARMVNESGLEQYAEEVPVESNTDVSAGSQAADLPQETRYDEEEDEEKGAADITMSNSSELEHFADDLLVDPSSDAPAESTGADLTQEEGDEEEEEEEEEEEAEDPADNRMPNASELAQFAEEFSTESGSGVAAERQAADWSQEGEEGGEEEGAADSIMPIFSELLVYPEESYVECSTDAAAEVQATDSPQAEEDDEAEDPADIRMPNASELAQYAEEVIIEPSTDETADSQSNDLFQEADEDEMEDEHESDAVGSMMSNASELAQSSLYVLTESRAEAVSASASSSSCSASSSSTTNKPESQRRYSSVWGNNRIGTGHARSALDSVQAWSSRWNRHGHWMQLDLGTSVIVSGVVTQGRANWNQWVTSYQVATSEDGSVWQTVGGTYTGNRDRSTKVKGMFPSPQVARWRMSASSPEDGMGTCR</sequence>
<protein>
    <recommendedName>
        <fullName evidence="2">F5/8 type C domain-containing protein</fullName>
    </recommendedName>
</protein>
<dbReference type="EMBL" id="CAUYUJ010005224">
    <property type="protein sequence ID" value="CAK0812764.1"/>
    <property type="molecule type" value="Genomic_DNA"/>
</dbReference>
<feature type="compositionally biased region" description="Acidic residues" evidence="1">
    <location>
        <begin position="380"/>
        <end position="392"/>
    </location>
</feature>
<dbReference type="InterPro" id="IPR008979">
    <property type="entry name" value="Galactose-bd-like_sf"/>
</dbReference>
<proteinExistence type="predicted"/>
<dbReference type="SUPFAM" id="SSF49785">
    <property type="entry name" value="Galactose-binding domain-like"/>
    <property type="match status" value="1"/>
</dbReference>
<feature type="compositionally biased region" description="Polar residues" evidence="1">
    <location>
        <begin position="438"/>
        <end position="455"/>
    </location>
</feature>
<dbReference type="PANTHER" id="PTHR24543:SF325">
    <property type="entry name" value="F5_8 TYPE C DOMAIN-CONTAINING PROTEIN"/>
    <property type="match status" value="1"/>
</dbReference>
<gene>
    <name evidence="3" type="ORF">PCOR1329_LOCUS16951</name>
</gene>
<evidence type="ECO:0000313" key="3">
    <source>
        <dbReference type="EMBL" id="CAK0812764.1"/>
    </source>
</evidence>
<feature type="compositionally biased region" description="Acidic residues" evidence="1">
    <location>
        <begin position="285"/>
        <end position="296"/>
    </location>
</feature>
<feature type="compositionally biased region" description="Low complexity" evidence="1">
    <location>
        <begin position="424"/>
        <end position="437"/>
    </location>
</feature>
<feature type="compositionally biased region" description="Acidic residues" evidence="1">
    <location>
        <begin position="333"/>
        <end position="343"/>
    </location>
</feature>
<feature type="compositionally biased region" description="Polar residues" evidence="1">
    <location>
        <begin position="162"/>
        <end position="171"/>
    </location>
</feature>
<evidence type="ECO:0000313" key="4">
    <source>
        <dbReference type="Proteomes" id="UP001189429"/>
    </source>
</evidence>
<name>A0ABN9R212_9DINO</name>